<dbReference type="WBParaSite" id="Minc3s00095g04379">
    <property type="protein sequence ID" value="Minc3s00095g04379"/>
    <property type="gene ID" value="Minc3s00095g04379"/>
</dbReference>
<name>A0A914KS88_MELIC</name>
<protein>
    <submittedName>
        <fullName evidence="2">Uncharacterized protein</fullName>
    </submittedName>
</protein>
<sequence>MSWIRPSFMQVKWPVAVMLMRMPPRRRIGQRTTILQLLPCEDETLLLRGDPLLLLDLGLDILDGVRLLHIQGDRLPCERFDKDLHGGGSKN</sequence>
<evidence type="ECO:0000313" key="2">
    <source>
        <dbReference type="WBParaSite" id="Minc3s00095g04379"/>
    </source>
</evidence>
<proteinExistence type="predicted"/>
<keyword evidence="1" id="KW-1185">Reference proteome</keyword>
<evidence type="ECO:0000313" key="1">
    <source>
        <dbReference type="Proteomes" id="UP000887563"/>
    </source>
</evidence>
<accession>A0A914KS88</accession>
<dbReference type="Proteomes" id="UP000887563">
    <property type="component" value="Unplaced"/>
</dbReference>
<dbReference type="AlphaFoldDB" id="A0A914KS88"/>
<reference evidence="2" key="1">
    <citation type="submission" date="2022-11" db="UniProtKB">
        <authorList>
            <consortium name="WormBaseParasite"/>
        </authorList>
    </citation>
    <scope>IDENTIFICATION</scope>
</reference>
<organism evidence="1 2">
    <name type="scientific">Meloidogyne incognita</name>
    <name type="common">Southern root-knot nematode worm</name>
    <name type="synonym">Oxyuris incognita</name>
    <dbReference type="NCBI Taxonomy" id="6306"/>
    <lineage>
        <taxon>Eukaryota</taxon>
        <taxon>Metazoa</taxon>
        <taxon>Ecdysozoa</taxon>
        <taxon>Nematoda</taxon>
        <taxon>Chromadorea</taxon>
        <taxon>Rhabditida</taxon>
        <taxon>Tylenchina</taxon>
        <taxon>Tylenchomorpha</taxon>
        <taxon>Tylenchoidea</taxon>
        <taxon>Meloidogynidae</taxon>
        <taxon>Meloidogyninae</taxon>
        <taxon>Meloidogyne</taxon>
        <taxon>Meloidogyne incognita group</taxon>
    </lineage>
</organism>